<accession>A0A2S6NIF4</accession>
<dbReference type="PANTHER" id="PTHR21240">
    <property type="entry name" value="2-AMINO-3-CARBOXYLMUCONATE-6-SEMIALDEHYDE DECARBOXYLASE"/>
    <property type="match status" value="1"/>
</dbReference>
<dbReference type="GO" id="GO:0019748">
    <property type="term" value="P:secondary metabolic process"/>
    <property type="evidence" value="ECO:0007669"/>
    <property type="project" value="TreeGrafter"/>
</dbReference>
<dbReference type="GO" id="GO:0005737">
    <property type="term" value="C:cytoplasm"/>
    <property type="evidence" value="ECO:0007669"/>
    <property type="project" value="TreeGrafter"/>
</dbReference>
<dbReference type="GO" id="GO:0016787">
    <property type="term" value="F:hydrolase activity"/>
    <property type="evidence" value="ECO:0007669"/>
    <property type="project" value="UniProtKB-KW"/>
</dbReference>
<evidence type="ECO:0000259" key="2">
    <source>
        <dbReference type="Pfam" id="PF04909"/>
    </source>
</evidence>
<evidence type="ECO:0000256" key="1">
    <source>
        <dbReference type="ARBA" id="ARBA00023239"/>
    </source>
</evidence>
<dbReference type="PANTHER" id="PTHR21240:SF28">
    <property type="entry name" value="ISO-OROTATE DECARBOXYLASE (EUROFUNG)"/>
    <property type="match status" value="1"/>
</dbReference>
<evidence type="ECO:0000313" key="4">
    <source>
        <dbReference type="Proteomes" id="UP000239724"/>
    </source>
</evidence>
<dbReference type="InterPro" id="IPR032465">
    <property type="entry name" value="ACMSD"/>
</dbReference>
<keyword evidence="1" id="KW-0456">Lyase</keyword>
<dbReference type="InterPro" id="IPR006680">
    <property type="entry name" value="Amidohydro-rel"/>
</dbReference>
<dbReference type="InterPro" id="IPR032466">
    <property type="entry name" value="Metal_Hydrolase"/>
</dbReference>
<gene>
    <name evidence="3" type="ORF">CCS01_11070</name>
</gene>
<dbReference type="AlphaFoldDB" id="A0A2S6NIF4"/>
<dbReference type="GO" id="GO:0016831">
    <property type="term" value="F:carboxy-lyase activity"/>
    <property type="evidence" value="ECO:0007669"/>
    <property type="project" value="InterPro"/>
</dbReference>
<evidence type="ECO:0000313" key="3">
    <source>
        <dbReference type="EMBL" id="PPQ34404.1"/>
    </source>
</evidence>
<feature type="domain" description="Amidohydrolase-related" evidence="2">
    <location>
        <begin position="21"/>
        <end position="369"/>
    </location>
</feature>
<keyword evidence="3" id="KW-0378">Hydrolase</keyword>
<dbReference type="RefSeq" id="WP_104518914.1">
    <property type="nucleotide sequence ID" value="NZ_NHRY01000113.1"/>
</dbReference>
<organism evidence="3 4">
    <name type="scientific">Rhodopila globiformis</name>
    <name type="common">Rhodopseudomonas globiformis</name>
    <dbReference type="NCBI Taxonomy" id="1071"/>
    <lineage>
        <taxon>Bacteria</taxon>
        <taxon>Pseudomonadati</taxon>
        <taxon>Pseudomonadota</taxon>
        <taxon>Alphaproteobacteria</taxon>
        <taxon>Acetobacterales</taxon>
        <taxon>Acetobacteraceae</taxon>
        <taxon>Rhodopila</taxon>
    </lineage>
</organism>
<dbReference type="EMBL" id="NHRY01000113">
    <property type="protein sequence ID" value="PPQ34404.1"/>
    <property type="molecule type" value="Genomic_DNA"/>
</dbReference>
<protein>
    <submittedName>
        <fullName evidence="3">Hydrolase</fullName>
    </submittedName>
</protein>
<name>A0A2S6NIF4_RHOGL</name>
<proteinExistence type="predicted"/>
<keyword evidence="4" id="KW-1185">Reference proteome</keyword>
<dbReference type="SUPFAM" id="SSF51556">
    <property type="entry name" value="Metallo-dependent hydrolases"/>
    <property type="match status" value="1"/>
</dbReference>
<comment type="caution">
    <text evidence="3">The sequence shown here is derived from an EMBL/GenBank/DDBJ whole genome shotgun (WGS) entry which is preliminary data.</text>
</comment>
<reference evidence="3 4" key="1">
    <citation type="journal article" date="2018" name="Arch. Microbiol.">
        <title>New insights into the metabolic potential of the phototrophic purple bacterium Rhodopila globiformis DSM 161(T) from its draft genome sequence and evidence for a vanadium-dependent nitrogenase.</title>
        <authorList>
            <person name="Imhoff J.F."/>
            <person name="Rahn T."/>
            <person name="Kunzel S."/>
            <person name="Neulinger S.C."/>
        </authorList>
    </citation>
    <scope>NUCLEOTIDE SEQUENCE [LARGE SCALE GENOMIC DNA]</scope>
    <source>
        <strain evidence="3 4">DSM 161</strain>
    </source>
</reference>
<dbReference type="OrthoDB" id="7336207at2"/>
<sequence length="370" mass="41962">MNMTVLDRKPDRSAQSHLGFIDCDVHPYVKGPEDFDPFLSQRWLEHKRTIGGRGRQGLAKTSMYPRMSPGSGMRMDSWPKNGGRPGSDLPLMQEQLLDLFDVAYGLLAPLVGGAAAERNVEFGAAMATATNEWQIAHWCDPDPRLKGAVQVNIEWTEAAIAEIEKRAGDRRFAQVNIPPRGLEPLGRRRYWPILAACAANGFPVSLHLGGTSGHASTGGGWPSFYHEEHPSYVQTMQTLVTSLVCEGVFEEIPNLKVVLVEGGFAWLPALCWRLDKHWKRLRAEVPHLKRLPSEYVHEHIWVTTQPIEEPERPNDMLSTLEWIGPERIMFSTDYPHWDQDDPRYAFKVSLPEAWKSRIYRDNARAVYNLD</sequence>
<dbReference type="Gene3D" id="3.20.20.140">
    <property type="entry name" value="Metal-dependent hydrolases"/>
    <property type="match status" value="1"/>
</dbReference>
<dbReference type="Pfam" id="PF04909">
    <property type="entry name" value="Amidohydro_2"/>
    <property type="match status" value="1"/>
</dbReference>
<dbReference type="Proteomes" id="UP000239724">
    <property type="component" value="Unassembled WGS sequence"/>
</dbReference>